<evidence type="ECO:0000313" key="3">
    <source>
        <dbReference type="Proteomes" id="UP001064489"/>
    </source>
</evidence>
<dbReference type="EMBL" id="JAJSOW010000108">
    <property type="protein sequence ID" value="KAI9152872.1"/>
    <property type="molecule type" value="Genomic_DNA"/>
</dbReference>
<protein>
    <submittedName>
        <fullName evidence="2">Uncharacterized protein</fullName>
    </submittedName>
</protein>
<accession>A0AAD5I4T8</accession>
<dbReference type="Proteomes" id="UP001064489">
    <property type="component" value="Chromosome 11"/>
</dbReference>
<feature type="compositionally biased region" description="Polar residues" evidence="1">
    <location>
        <begin position="59"/>
        <end position="68"/>
    </location>
</feature>
<proteinExistence type="predicted"/>
<dbReference type="PANTHER" id="PTHR36355">
    <property type="entry name" value="EXPRESSED PROTEIN"/>
    <property type="match status" value="1"/>
</dbReference>
<dbReference type="AlphaFoldDB" id="A0AAD5I4T8"/>
<evidence type="ECO:0000313" key="2">
    <source>
        <dbReference type="EMBL" id="KAI9152872.1"/>
    </source>
</evidence>
<gene>
    <name evidence="2" type="ORF">LWI28_002358</name>
</gene>
<comment type="caution">
    <text evidence="2">The sequence shown here is derived from an EMBL/GenBank/DDBJ whole genome shotgun (WGS) entry which is preliminary data.</text>
</comment>
<sequence length="144" mass="16314">MDSSTNAAVQHINKKSSDELLRKFAQVGSDSIGKEVVVLRVSKRPKRSSTRTTRDSTDECPSNNGSSSLVERKWLLPPAAATRRSALLRQLGIGRSHLRSSRDINNRSLFGTIEKTWRRTVQGASRVFMEKHYNRHKRLINDVL</sequence>
<reference evidence="2" key="1">
    <citation type="journal article" date="2022" name="Plant J.">
        <title>Strategies of tolerance reflected in two North American maple genomes.</title>
        <authorList>
            <person name="McEvoy S.L."/>
            <person name="Sezen U.U."/>
            <person name="Trouern-Trend A."/>
            <person name="McMahon S.M."/>
            <person name="Schaberg P.G."/>
            <person name="Yang J."/>
            <person name="Wegrzyn J.L."/>
            <person name="Swenson N.G."/>
        </authorList>
    </citation>
    <scope>NUCLEOTIDE SEQUENCE</scope>
    <source>
        <strain evidence="2">91603</strain>
    </source>
</reference>
<feature type="region of interest" description="Disordered" evidence="1">
    <location>
        <begin position="42"/>
        <end position="68"/>
    </location>
</feature>
<reference evidence="2" key="2">
    <citation type="submission" date="2023-02" db="EMBL/GenBank/DDBJ databases">
        <authorList>
            <person name="Swenson N.G."/>
            <person name="Wegrzyn J.L."/>
            <person name="Mcevoy S.L."/>
        </authorList>
    </citation>
    <scope>NUCLEOTIDE SEQUENCE</scope>
    <source>
        <strain evidence="2">91603</strain>
        <tissue evidence="2">Leaf</tissue>
    </source>
</reference>
<evidence type="ECO:0000256" key="1">
    <source>
        <dbReference type="SAM" id="MobiDB-lite"/>
    </source>
</evidence>
<name>A0AAD5I4T8_ACENE</name>
<keyword evidence="3" id="KW-1185">Reference proteome</keyword>
<organism evidence="2 3">
    <name type="scientific">Acer negundo</name>
    <name type="common">Box elder</name>
    <dbReference type="NCBI Taxonomy" id="4023"/>
    <lineage>
        <taxon>Eukaryota</taxon>
        <taxon>Viridiplantae</taxon>
        <taxon>Streptophyta</taxon>
        <taxon>Embryophyta</taxon>
        <taxon>Tracheophyta</taxon>
        <taxon>Spermatophyta</taxon>
        <taxon>Magnoliopsida</taxon>
        <taxon>eudicotyledons</taxon>
        <taxon>Gunneridae</taxon>
        <taxon>Pentapetalae</taxon>
        <taxon>rosids</taxon>
        <taxon>malvids</taxon>
        <taxon>Sapindales</taxon>
        <taxon>Sapindaceae</taxon>
        <taxon>Hippocastanoideae</taxon>
        <taxon>Acereae</taxon>
        <taxon>Acer</taxon>
    </lineage>
</organism>
<dbReference type="PANTHER" id="PTHR36355:SF1">
    <property type="entry name" value="EXPRESSED PROTEIN"/>
    <property type="match status" value="1"/>
</dbReference>